<dbReference type="InterPro" id="IPR007627">
    <property type="entry name" value="RNA_pol_sigma70_r2"/>
</dbReference>
<dbReference type="InterPro" id="IPR036388">
    <property type="entry name" value="WH-like_DNA-bd_sf"/>
</dbReference>
<dbReference type="InterPro" id="IPR014284">
    <property type="entry name" value="RNA_pol_sigma-70_dom"/>
</dbReference>
<dbReference type="GO" id="GO:0016987">
    <property type="term" value="F:sigma factor activity"/>
    <property type="evidence" value="ECO:0007669"/>
    <property type="project" value="UniProtKB-KW"/>
</dbReference>
<reference evidence="9" key="1">
    <citation type="submission" date="2016-05" db="EMBL/GenBank/DDBJ databases">
        <authorList>
            <person name="Holder M.E."/>
            <person name="Ajami N.J."/>
            <person name="Petrosino J.F."/>
        </authorList>
    </citation>
    <scope>NUCLEOTIDE SEQUENCE [LARGE SCALE GENOMIC DNA]</scope>
    <source>
        <strain evidence="9">ATCC 700696</strain>
    </source>
</reference>
<comment type="similarity">
    <text evidence="1">Belongs to the sigma-70 factor family. ECF subfamily.</text>
</comment>
<evidence type="ECO:0000313" key="8">
    <source>
        <dbReference type="EMBL" id="ASS37959.1"/>
    </source>
</evidence>
<dbReference type="AlphaFoldDB" id="A0A223ASR7"/>
<dbReference type="InterPro" id="IPR013324">
    <property type="entry name" value="RNA_pol_sigma_r3/r4-like"/>
</dbReference>
<feature type="domain" description="RNA polymerase sigma-70 region 2" evidence="6">
    <location>
        <begin position="7"/>
        <end position="74"/>
    </location>
</feature>
<dbReference type="OrthoDB" id="9795666at2"/>
<dbReference type="InterPro" id="IPR013249">
    <property type="entry name" value="RNA_pol_sigma70_r4_t2"/>
</dbReference>
<dbReference type="Proteomes" id="UP000214689">
    <property type="component" value="Chromosome"/>
</dbReference>
<evidence type="ECO:0000259" key="7">
    <source>
        <dbReference type="Pfam" id="PF08281"/>
    </source>
</evidence>
<dbReference type="InterPro" id="IPR039425">
    <property type="entry name" value="RNA_pol_sigma-70-like"/>
</dbReference>
<evidence type="ECO:0000256" key="2">
    <source>
        <dbReference type="ARBA" id="ARBA00023015"/>
    </source>
</evidence>
<dbReference type="InterPro" id="IPR013325">
    <property type="entry name" value="RNA_pol_sigma_r2"/>
</dbReference>
<keyword evidence="5" id="KW-0804">Transcription</keyword>
<dbReference type="PANTHER" id="PTHR43133:SF8">
    <property type="entry name" value="RNA POLYMERASE SIGMA FACTOR HI_1459-RELATED"/>
    <property type="match status" value="1"/>
</dbReference>
<evidence type="ECO:0000256" key="5">
    <source>
        <dbReference type="ARBA" id="ARBA00023163"/>
    </source>
</evidence>
<dbReference type="NCBIfam" id="TIGR02937">
    <property type="entry name" value="sigma70-ECF"/>
    <property type="match status" value="1"/>
</dbReference>
<dbReference type="SUPFAM" id="SSF88659">
    <property type="entry name" value="Sigma3 and sigma4 domains of RNA polymerase sigma factors"/>
    <property type="match status" value="1"/>
</dbReference>
<protein>
    <submittedName>
        <fullName evidence="8">RNA polymerase subunit sigma</fullName>
    </submittedName>
</protein>
<dbReference type="GO" id="GO:0006352">
    <property type="term" value="P:DNA-templated transcription initiation"/>
    <property type="evidence" value="ECO:0007669"/>
    <property type="project" value="InterPro"/>
</dbReference>
<evidence type="ECO:0000256" key="1">
    <source>
        <dbReference type="ARBA" id="ARBA00010641"/>
    </source>
</evidence>
<evidence type="ECO:0000256" key="3">
    <source>
        <dbReference type="ARBA" id="ARBA00023082"/>
    </source>
</evidence>
<proteinExistence type="inferred from homology"/>
<keyword evidence="3" id="KW-0731">Sigma factor</keyword>
<dbReference type="EMBL" id="CP016199">
    <property type="protein sequence ID" value="ASS37959.1"/>
    <property type="molecule type" value="Genomic_DNA"/>
</dbReference>
<dbReference type="SUPFAM" id="SSF88946">
    <property type="entry name" value="Sigma2 domain of RNA polymerase sigma factors"/>
    <property type="match status" value="1"/>
</dbReference>
<sequence>MMDLDQLYREYFTLVYRYIFSMCKDSLLAEEITQETFFRALKKLDSFRGESSARVWLCQIAKNIYFSYLNKNNRLCELKCDESDNLVDESVESVILDKEQSEELRAAIHALEEPYKEVFMLRVYADLSFSDIGSLFDKSDGWARVTYHRSRLKIMDSLEVLK</sequence>
<dbReference type="Pfam" id="PF04542">
    <property type="entry name" value="Sigma70_r2"/>
    <property type="match status" value="1"/>
</dbReference>
<dbReference type="GO" id="GO:0003677">
    <property type="term" value="F:DNA binding"/>
    <property type="evidence" value="ECO:0007669"/>
    <property type="project" value="UniProtKB-KW"/>
</dbReference>
<name>A0A223ASR7_9FIRM</name>
<evidence type="ECO:0000313" key="9">
    <source>
        <dbReference type="Proteomes" id="UP000214689"/>
    </source>
</evidence>
<gene>
    <name evidence="8" type="ORF">AXF17_05645</name>
</gene>
<organism evidence="8 9">
    <name type="scientific">Mogibacterium pumilum</name>
    <dbReference type="NCBI Taxonomy" id="86332"/>
    <lineage>
        <taxon>Bacteria</taxon>
        <taxon>Bacillati</taxon>
        <taxon>Bacillota</taxon>
        <taxon>Clostridia</taxon>
        <taxon>Peptostreptococcales</taxon>
        <taxon>Anaerovoracaceae</taxon>
        <taxon>Mogibacterium</taxon>
    </lineage>
</organism>
<feature type="domain" description="RNA polymerase sigma factor 70 region 4 type 2" evidence="7">
    <location>
        <begin position="102"/>
        <end position="154"/>
    </location>
</feature>
<evidence type="ECO:0000256" key="4">
    <source>
        <dbReference type="ARBA" id="ARBA00023125"/>
    </source>
</evidence>
<dbReference type="Gene3D" id="1.10.10.10">
    <property type="entry name" value="Winged helix-like DNA-binding domain superfamily/Winged helix DNA-binding domain"/>
    <property type="match status" value="1"/>
</dbReference>
<dbReference type="PANTHER" id="PTHR43133">
    <property type="entry name" value="RNA POLYMERASE ECF-TYPE SIGMA FACTO"/>
    <property type="match status" value="1"/>
</dbReference>
<dbReference type="Pfam" id="PF08281">
    <property type="entry name" value="Sigma70_r4_2"/>
    <property type="match status" value="1"/>
</dbReference>
<dbReference type="Gene3D" id="1.10.1740.10">
    <property type="match status" value="1"/>
</dbReference>
<keyword evidence="9" id="KW-1185">Reference proteome</keyword>
<accession>A0A223ASR7</accession>
<keyword evidence="4" id="KW-0238">DNA-binding</keyword>
<evidence type="ECO:0000259" key="6">
    <source>
        <dbReference type="Pfam" id="PF04542"/>
    </source>
</evidence>
<keyword evidence="2" id="KW-0805">Transcription regulation</keyword>
<dbReference type="RefSeq" id="WP_094234195.1">
    <property type="nucleotide sequence ID" value="NZ_CP016199.1"/>
</dbReference>